<dbReference type="InterPro" id="IPR016160">
    <property type="entry name" value="Ald_DH_CS_CYS"/>
</dbReference>
<dbReference type="PANTHER" id="PTHR42862:SF1">
    <property type="entry name" value="DELTA-1-PYRROLINE-5-CARBOXYLATE DEHYDROGENASE 2, ISOFORM A-RELATED"/>
    <property type="match status" value="1"/>
</dbReference>
<evidence type="ECO:0000256" key="2">
    <source>
        <dbReference type="ARBA" id="ARBA00012884"/>
    </source>
</evidence>
<dbReference type="AlphaFoldDB" id="A0A101FYD7"/>
<dbReference type="PANTHER" id="PTHR42862">
    <property type="entry name" value="DELTA-1-PYRROLINE-5-CARBOXYLATE DEHYDROGENASE 1, ISOFORM A-RELATED"/>
    <property type="match status" value="1"/>
</dbReference>
<dbReference type="EMBL" id="LGFU01000009">
    <property type="protein sequence ID" value="KUK46755.1"/>
    <property type="molecule type" value="Genomic_DNA"/>
</dbReference>
<dbReference type="InterPro" id="IPR016162">
    <property type="entry name" value="Ald_DH_N"/>
</dbReference>
<comment type="pathway">
    <text evidence="1">Amino-acid degradation; L-proline degradation into L-glutamate; L-glutamate from L-proline: step 2/2.</text>
</comment>
<dbReference type="GO" id="GO:0003842">
    <property type="term" value="F:L-glutamate gamma-semialdehyde dehydrogenase activity"/>
    <property type="evidence" value="ECO:0007669"/>
    <property type="project" value="UniProtKB-EC"/>
</dbReference>
<reference evidence="9 10" key="1">
    <citation type="journal article" date="2015" name="MBio">
        <title>Genome-Resolved Metagenomic Analysis Reveals Roles for Candidate Phyla and Other Microbial Community Members in Biogeochemical Transformations in Oil Reservoirs.</title>
        <authorList>
            <person name="Hu P."/>
            <person name="Tom L."/>
            <person name="Singh A."/>
            <person name="Thomas B.C."/>
            <person name="Baker B.J."/>
            <person name="Piceno Y.M."/>
            <person name="Andersen G.L."/>
            <person name="Banfield J.F."/>
        </authorList>
    </citation>
    <scope>NUCLEOTIDE SEQUENCE [LARGE SCALE GENOMIC DNA]</scope>
    <source>
        <strain evidence="9">46_16</strain>
    </source>
</reference>
<dbReference type="Gene3D" id="3.40.309.10">
    <property type="entry name" value="Aldehyde Dehydrogenase, Chain A, domain 2"/>
    <property type="match status" value="1"/>
</dbReference>
<dbReference type="SUPFAM" id="SSF53720">
    <property type="entry name" value="ALDH-like"/>
    <property type="match status" value="1"/>
</dbReference>
<dbReference type="EC" id="1.2.1.88" evidence="2"/>
<keyword evidence="4" id="KW-0520">NAD</keyword>
<evidence type="ECO:0000313" key="10">
    <source>
        <dbReference type="Proteomes" id="UP000064249"/>
    </source>
</evidence>
<dbReference type="InterPro" id="IPR050485">
    <property type="entry name" value="Proline_metab_enzyme"/>
</dbReference>
<accession>A0A101FYD7</accession>
<comment type="caution">
    <text evidence="9">The sequence shown here is derived from an EMBL/GenBank/DDBJ whole genome shotgun (WGS) entry which is preliminary data.</text>
</comment>
<dbReference type="PROSITE" id="PS00687">
    <property type="entry name" value="ALDEHYDE_DEHYDR_GLU"/>
    <property type="match status" value="1"/>
</dbReference>
<dbReference type="Proteomes" id="UP000064249">
    <property type="component" value="Unassembled WGS sequence"/>
</dbReference>
<dbReference type="InterPro" id="IPR029510">
    <property type="entry name" value="Ald_DH_CS_GLU"/>
</dbReference>
<dbReference type="InterPro" id="IPR015590">
    <property type="entry name" value="Aldehyde_DH_dom"/>
</dbReference>
<feature type="active site" evidence="6">
    <location>
        <position position="286"/>
    </location>
</feature>
<feature type="domain" description="Aldehyde dehydrogenase" evidence="8">
    <location>
        <begin position="49"/>
        <end position="515"/>
    </location>
</feature>
<dbReference type="PROSITE" id="PS00070">
    <property type="entry name" value="ALDEHYDE_DEHYDR_CYS"/>
    <property type="match status" value="1"/>
</dbReference>
<dbReference type="GO" id="GO:0009898">
    <property type="term" value="C:cytoplasmic side of plasma membrane"/>
    <property type="evidence" value="ECO:0007669"/>
    <property type="project" value="TreeGrafter"/>
</dbReference>
<dbReference type="GO" id="GO:0010133">
    <property type="term" value="P:L-proline catabolic process to L-glutamate"/>
    <property type="evidence" value="ECO:0007669"/>
    <property type="project" value="TreeGrafter"/>
</dbReference>
<evidence type="ECO:0000256" key="4">
    <source>
        <dbReference type="ARBA" id="ARBA00023027"/>
    </source>
</evidence>
<gene>
    <name evidence="9" type="ORF">XD73_0376</name>
</gene>
<name>A0A101FYD7_9CHLR</name>
<evidence type="ECO:0000259" key="8">
    <source>
        <dbReference type="Pfam" id="PF00171"/>
    </source>
</evidence>
<sequence>MAFKLTYATMFNPPEEMHTRYDEALKQVRANLGKEYGMIIDGKEYITGEKFEDFNPANTDEVIAVFQKGTEKDAAIAIEAAQKAFPGWAATPWQERVRLMRRVAELIDERIYEISAIVSLEVGKNRMEALGDVAEMADLIRYACDQMEANDGFIKQMGSDPLSGYSATNYSVLRPYGVWLVISPFNFPAALTGGPSGAALVTGNTLVFKPATDTTWTSRKLAECMRDAGLPDGVFNFVSGPGHSMGQALIENPAVAGITFTGSYDVGMGIYRDFAKGEYVRPTILELGGKNPAIVSRNANIEDAAAGIVRSAFGLQGQKCSACSRVYVEKSVYQQLLDRMIEITNKISIGDPTGRNTFLGPVVNRRSYQDYQDFLDKIYHSGGRFLTGGKVLTEGEFAKGFFCAPTIVADLPLKNSIWKTEMFVPITTIGYVDSLEEAMQYANDSTYGLTAGFYGSPEEVQWFFDNIHAGVTYANRPQGATTGAWPGFQPFGGWKGSGSSGKNSGGLYYLQLYMHEQIQTLIEKA</sequence>
<dbReference type="InterPro" id="IPR016163">
    <property type="entry name" value="Ald_DH_C"/>
</dbReference>
<evidence type="ECO:0000256" key="6">
    <source>
        <dbReference type="PROSITE-ProRule" id="PRU10007"/>
    </source>
</evidence>
<dbReference type="Gene3D" id="3.40.605.10">
    <property type="entry name" value="Aldehyde Dehydrogenase, Chain A, domain 1"/>
    <property type="match status" value="1"/>
</dbReference>
<evidence type="ECO:0000256" key="1">
    <source>
        <dbReference type="ARBA" id="ARBA00004786"/>
    </source>
</evidence>
<evidence type="ECO:0000256" key="5">
    <source>
        <dbReference type="ARBA" id="ARBA00048142"/>
    </source>
</evidence>
<evidence type="ECO:0000256" key="7">
    <source>
        <dbReference type="RuleBase" id="RU003345"/>
    </source>
</evidence>
<protein>
    <recommendedName>
        <fullName evidence="2">L-glutamate gamma-semialdehyde dehydrogenase</fullName>
        <ecNumber evidence="2">1.2.1.88</ecNumber>
    </recommendedName>
</protein>
<evidence type="ECO:0000256" key="3">
    <source>
        <dbReference type="ARBA" id="ARBA00023002"/>
    </source>
</evidence>
<dbReference type="PATRIC" id="fig|167964.4.peg.682"/>
<comment type="similarity">
    <text evidence="7">Belongs to the aldehyde dehydrogenase family.</text>
</comment>
<proteinExistence type="inferred from homology"/>
<comment type="catalytic activity">
    <reaction evidence="5">
        <text>L-glutamate 5-semialdehyde + NAD(+) + H2O = L-glutamate + NADH + 2 H(+)</text>
        <dbReference type="Rhea" id="RHEA:30235"/>
        <dbReference type="ChEBI" id="CHEBI:15377"/>
        <dbReference type="ChEBI" id="CHEBI:15378"/>
        <dbReference type="ChEBI" id="CHEBI:29985"/>
        <dbReference type="ChEBI" id="CHEBI:57540"/>
        <dbReference type="ChEBI" id="CHEBI:57945"/>
        <dbReference type="ChEBI" id="CHEBI:58066"/>
        <dbReference type="EC" id="1.2.1.88"/>
    </reaction>
</comment>
<evidence type="ECO:0000313" key="9">
    <source>
        <dbReference type="EMBL" id="KUK46755.1"/>
    </source>
</evidence>
<dbReference type="InterPro" id="IPR016161">
    <property type="entry name" value="Ald_DH/histidinol_DH"/>
</dbReference>
<dbReference type="Pfam" id="PF00171">
    <property type="entry name" value="Aldedh"/>
    <property type="match status" value="1"/>
</dbReference>
<keyword evidence="3 7" id="KW-0560">Oxidoreductase</keyword>
<organism evidence="9 10">
    <name type="scientific">Anaerolinea thermophila</name>
    <dbReference type="NCBI Taxonomy" id="167964"/>
    <lineage>
        <taxon>Bacteria</taxon>
        <taxon>Bacillati</taxon>
        <taxon>Chloroflexota</taxon>
        <taxon>Anaerolineae</taxon>
        <taxon>Anaerolineales</taxon>
        <taxon>Anaerolineaceae</taxon>
        <taxon>Anaerolinea</taxon>
    </lineage>
</organism>